<feature type="compositionally biased region" description="Basic and acidic residues" evidence="1">
    <location>
        <begin position="566"/>
        <end position="578"/>
    </location>
</feature>
<feature type="region of interest" description="Disordered" evidence="1">
    <location>
        <begin position="337"/>
        <end position="427"/>
    </location>
</feature>
<dbReference type="AlphaFoldDB" id="A0A517LE70"/>
<gene>
    <name evidence="2" type="ORF">FKW77_007960</name>
</gene>
<dbReference type="Proteomes" id="UP000316270">
    <property type="component" value="Chromosome 10"/>
</dbReference>
<feature type="compositionally biased region" description="Basic residues" evidence="1">
    <location>
        <begin position="256"/>
        <end position="273"/>
    </location>
</feature>
<accession>A0A517LE70</accession>
<feature type="region of interest" description="Disordered" evidence="1">
    <location>
        <begin position="541"/>
        <end position="578"/>
    </location>
</feature>
<feature type="compositionally biased region" description="Basic residues" evidence="1">
    <location>
        <begin position="280"/>
        <end position="302"/>
    </location>
</feature>
<dbReference type="OrthoDB" id="3942273at2759"/>
<feature type="compositionally biased region" description="Basic and acidic residues" evidence="1">
    <location>
        <begin position="109"/>
        <end position="129"/>
    </location>
</feature>
<feature type="compositionally biased region" description="Low complexity" evidence="1">
    <location>
        <begin position="383"/>
        <end position="412"/>
    </location>
</feature>
<feature type="compositionally biased region" description="Basic residues" evidence="1">
    <location>
        <begin position="130"/>
        <end position="139"/>
    </location>
</feature>
<feature type="compositionally biased region" description="Low complexity" evidence="1">
    <location>
        <begin position="343"/>
        <end position="355"/>
    </location>
</feature>
<evidence type="ECO:0000313" key="2">
    <source>
        <dbReference type="EMBL" id="QDS73942.1"/>
    </source>
</evidence>
<evidence type="ECO:0000256" key="1">
    <source>
        <dbReference type="SAM" id="MobiDB-lite"/>
    </source>
</evidence>
<feature type="compositionally biased region" description="Acidic residues" evidence="1">
    <location>
        <begin position="144"/>
        <end position="154"/>
    </location>
</feature>
<proteinExistence type="predicted"/>
<evidence type="ECO:0000313" key="3">
    <source>
        <dbReference type="Proteomes" id="UP000316270"/>
    </source>
</evidence>
<dbReference type="EMBL" id="CP042194">
    <property type="protein sequence ID" value="QDS73942.1"/>
    <property type="molecule type" value="Genomic_DNA"/>
</dbReference>
<reference evidence="2 3" key="1">
    <citation type="submission" date="2019-07" db="EMBL/GenBank/DDBJ databases">
        <title>Finished genome of Venturia effusa.</title>
        <authorList>
            <person name="Young C.A."/>
            <person name="Cox M.P."/>
            <person name="Ganley A.R.D."/>
            <person name="David W.J."/>
        </authorList>
    </citation>
    <scope>NUCLEOTIDE SEQUENCE [LARGE SCALE GENOMIC DNA]</scope>
    <source>
        <strain evidence="3">albino</strain>
    </source>
</reference>
<protein>
    <submittedName>
        <fullName evidence="2">Uncharacterized protein</fullName>
    </submittedName>
</protein>
<keyword evidence="3" id="KW-1185">Reference proteome</keyword>
<sequence length="578" mass="65080">MTLQDHPPNPFTTATNPLIPPSTYPFLTPFTFPILFLPSYANSNNNKNPKMNSYKKLEDKLMDLRLPLPQQRLAIARGVQRVATAVGHHHFAQLTEVACGRIEAEMVPREERGRKRVSKAREDDREKGGRKDRRRVRRNRGSEDVSDVDGDGEGEEHFASGALGPKDRDGDGEQGDDGFVFGPEERARMAKGRPRENPRAGAQPHQHPLHDDREILDQFGQPWRGESPPGQENHPTQRPSSRHRKSPRPSHEPGKSHQRHRNHRNHPRSKRQIHQAPGAHRSHHHRSSNPEHRPRRRKHTHKSPTPAPPKKENLTWKVLLRGFIKGVAAFEMNELQKRQAAIQTQSQVSRSAQRQSRPRRRRSGPIDRTSRTPSPGPSRPRQRVSSSNTGRQSRTSRQTRSSSRSPMPSRGRSGLRHASSDDLPLLTPEQIHWREVRAREQGQADVLRAEEEAAAHQRDQQQHGDQQQKQPGDVEALAHGEHPFVNSTLPPDHASRPRVPDMPGTVNALAAHEPEAAALPSTVVGGTWSFPANLAATWKSLGESGPNKTPSLRAQALRSPLGWGDPIKEMENRQNKQN</sequence>
<name>A0A517LE70_9PEZI</name>
<feature type="region of interest" description="Disordered" evidence="1">
    <location>
        <begin position="442"/>
        <end position="505"/>
    </location>
</feature>
<organism evidence="2 3">
    <name type="scientific">Venturia effusa</name>
    <dbReference type="NCBI Taxonomy" id="50376"/>
    <lineage>
        <taxon>Eukaryota</taxon>
        <taxon>Fungi</taxon>
        <taxon>Dikarya</taxon>
        <taxon>Ascomycota</taxon>
        <taxon>Pezizomycotina</taxon>
        <taxon>Dothideomycetes</taxon>
        <taxon>Pleosporomycetidae</taxon>
        <taxon>Venturiales</taxon>
        <taxon>Venturiaceae</taxon>
        <taxon>Venturia</taxon>
    </lineage>
</organism>
<feature type="region of interest" description="Disordered" evidence="1">
    <location>
        <begin position="109"/>
        <end position="316"/>
    </location>
</feature>
<feature type="compositionally biased region" description="Basic and acidic residues" evidence="1">
    <location>
        <begin position="183"/>
        <end position="198"/>
    </location>
</feature>
<feature type="compositionally biased region" description="Basic and acidic residues" evidence="1">
    <location>
        <begin position="442"/>
        <end position="462"/>
    </location>
</feature>